<evidence type="ECO:0000313" key="2">
    <source>
        <dbReference type="EMBL" id="AGB42231.1"/>
    </source>
</evidence>
<reference evidence="3" key="1">
    <citation type="submission" date="2012-02" db="EMBL/GenBank/DDBJ databases">
        <title>The complete genome of Halobacteroides halobius DSM 5150.</title>
        <authorList>
            <person name="Lucas S."/>
            <person name="Copeland A."/>
            <person name="Lapidus A."/>
            <person name="Glavina del Rio T."/>
            <person name="Dalin E."/>
            <person name="Tice H."/>
            <person name="Bruce D."/>
            <person name="Goodwin L."/>
            <person name="Pitluck S."/>
            <person name="Peters L."/>
            <person name="Mikhailova N."/>
            <person name="Gu W."/>
            <person name="Kyrpides N."/>
            <person name="Mavromatis K."/>
            <person name="Ivanova N."/>
            <person name="Brettin T."/>
            <person name="Detter J.C."/>
            <person name="Han C."/>
            <person name="Larimer F."/>
            <person name="Land M."/>
            <person name="Hauser L."/>
            <person name="Markowitz V."/>
            <person name="Cheng J.-F."/>
            <person name="Hugenholtz P."/>
            <person name="Woyke T."/>
            <person name="Wu D."/>
            <person name="Tindall B."/>
            <person name="Pomrenke H."/>
            <person name="Brambilla E."/>
            <person name="Klenk H.-P."/>
            <person name="Eisen J.A."/>
        </authorList>
    </citation>
    <scope>NUCLEOTIDE SEQUENCE [LARGE SCALE GENOMIC DNA]</scope>
    <source>
        <strain evidence="3">ATCC 35273 / DSM 5150 / MD-1</strain>
    </source>
</reference>
<dbReference type="eggNOG" id="COG3773">
    <property type="taxonomic scope" value="Bacteria"/>
</dbReference>
<dbReference type="KEGG" id="hhl:Halha_2357"/>
<dbReference type="Gene3D" id="6.20.240.60">
    <property type="match status" value="1"/>
</dbReference>
<dbReference type="Proteomes" id="UP000010880">
    <property type="component" value="Chromosome"/>
</dbReference>
<organism evidence="2 3">
    <name type="scientific">Halobacteroides halobius (strain ATCC 35273 / DSM 5150 / MD-1)</name>
    <dbReference type="NCBI Taxonomy" id="748449"/>
    <lineage>
        <taxon>Bacteria</taxon>
        <taxon>Bacillati</taxon>
        <taxon>Bacillota</taxon>
        <taxon>Clostridia</taxon>
        <taxon>Halanaerobiales</taxon>
        <taxon>Halobacteroidaceae</taxon>
        <taxon>Halobacteroides</taxon>
    </lineage>
</organism>
<evidence type="ECO:0000259" key="1">
    <source>
        <dbReference type="Pfam" id="PF07486"/>
    </source>
</evidence>
<dbReference type="HOGENOM" id="CLU_053345_3_1_9"/>
<evidence type="ECO:0000313" key="3">
    <source>
        <dbReference type="Proteomes" id="UP000010880"/>
    </source>
</evidence>
<dbReference type="Gene3D" id="1.10.10.2520">
    <property type="entry name" value="Cell wall hydrolase SleB, domain 1"/>
    <property type="match status" value="1"/>
</dbReference>
<dbReference type="AlphaFoldDB" id="L0KB38"/>
<proteinExistence type="predicted"/>
<dbReference type="GO" id="GO:0016787">
    <property type="term" value="F:hydrolase activity"/>
    <property type="evidence" value="ECO:0007669"/>
    <property type="project" value="UniProtKB-KW"/>
</dbReference>
<accession>L0KB38</accession>
<dbReference type="PATRIC" id="fig|748449.3.peg.2277"/>
<protein>
    <submittedName>
        <fullName evidence="2">Cell Wall Hydrolase</fullName>
    </submittedName>
</protein>
<dbReference type="OrthoDB" id="9785345at2"/>
<dbReference type="InterPro" id="IPR011105">
    <property type="entry name" value="Cell_wall_hydrolase_SleB"/>
</dbReference>
<dbReference type="STRING" id="748449.Halha_2357"/>
<keyword evidence="3" id="KW-1185">Reference proteome</keyword>
<dbReference type="Pfam" id="PF07486">
    <property type="entry name" value="Hydrolase_2"/>
    <property type="match status" value="1"/>
</dbReference>
<dbReference type="InterPro" id="IPR042047">
    <property type="entry name" value="SleB_dom1"/>
</dbReference>
<name>L0KB38_HALHC</name>
<sequence length="160" mass="18307">MKKGITFILILLLISMGTFVYYIQSDSNIENTEAYTPWWFWTLAPKVRLMARTVSAEARGEPFVGQVAVAAVIMNRVDSPKFPDTIGGVIYQPWAFTAVMYGHIWNHAPSYKTIRATLAAYRGWDPTYGSLYYYNPAGVTSMWIYSRDVVRRIGKHIFAY</sequence>
<keyword evidence="2" id="KW-0378">Hydrolase</keyword>
<gene>
    <name evidence="2" type="ordered locus">Halha_2357</name>
</gene>
<feature type="domain" description="Cell wall hydrolase SleB" evidence="1">
    <location>
        <begin position="60"/>
        <end position="159"/>
    </location>
</feature>
<dbReference type="EMBL" id="CP003359">
    <property type="protein sequence ID" value="AGB42231.1"/>
    <property type="molecule type" value="Genomic_DNA"/>
</dbReference>
<dbReference type="RefSeq" id="WP_015327945.1">
    <property type="nucleotide sequence ID" value="NC_019978.1"/>
</dbReference>